<protein>
    <submittedName>
        <fullName evidence="1">rRNA methylase</fullName>
    </submittedName>
</protein>
<dbReference type="EMBL" id="WHJC01000217">
    <property type="protein sequence ID" value="MPQ44446.1"/>
    <property type="molecule type" value="Genomic_DNA"/>
</dbReference>
<dbReference type="RefSeq" id="WP_152890922.1">
    <property type="nucleotide sequence ID" value="NZ_WHJC01000217.1"/>
</dbReference>
<name>A0A6I1MLS9_9CLOT</name>
<dbReference type="Gene3D" id="3.40.50.150">
    <property type="entry name" value="Vaccinia Virus protein VP39"/>
    <property type="match status" value="1"/>
</dbReference>
<gene>
    <name evidence="1" type="ORF">GBZ86_11845</name>
</gene>
<dbReference type="SUPFAM" id="SSF53335">
    <property type="entry name" value="S-adenosyl-L-methionine-dependent methyltransferases"/>
    <property type="match status" value="1"/>
</dbReference>
<evidence type="ECO:0000313" key="2">
    <source>
        <dbReference type="Proteomes" id="UP000430345"/>
    </source>
</evidence>
<organism evidence="1 2">
    <name type="scientific">Clostridium tarantellae</name>
    <dbReference type="NCBI Taxonomy" id="39493"/>
    <lineage>
        <taxon>Bacteria</taxon>
        <taxon>Bacillati</taxon>
        <taxon>Bacillota</taxon>
        <taxon>Clostridia</taxon>
        <taxon>Eubacteriales</taxon>
        <taxon>Clostridiaceae</taxon>
        <taxon>Clostridium</taxon>
    </lineage>
</organism>
<sequence length="180" mass="20767">MFKYVTNISELYHNIIKTYLKEKNVAIDATLGNGHDTDFLSEIFNKVYTFDIQELATNTYKEKAKNNVIVINDSHEYFKNYVKESVECIIYNLGYLPGENKHITTKANTTLKSICEGLDILAQNGLMFIGIYSGHEEGNVEKEEILKFVKTLPKNRYGVIYQQFLNRNNNPPSLIIIEKK</sequence>
<comment type="caution">
    <text evidence="1">The sequence shown here is derived from an EMBL/GenBank/DDBJ whole genome shotgun (WGS) entry which is preliminary data.</text>
</comment>
<reference evidence="1 2" key="1">
    <citation type="submission" date="2019-10" db="EMBL/GenBank/DDBJ databases">
        <title>The Genome Sequence of Clostridium tarantellae Isolated from Fish Brain.</title>
        <authorList>
            <person name="Bano L."/>
            <person name="Kiel M."/>
            <person name="Sales G."/>
            <person name="Doxey A.C."/>
            <person name="Mansfield M.J."/>
            <person name="Schiavone M."/>
            <person name="Rossetto O."/>
            <person name="Pirazzini M."/>
            <person name="Dobrindt U."/>
            <person name="Montecucco C."/>
        </authorList>
    </citation>
    <scope>NUCLEOTIDE SEQUENCE [LARGE SCALE GENOMIC DNA]</scope>
    <source>
        <strain evidence="1 2">DSM 3997</strain>
    </source>
</reference>
<dbReference type="InterPro" id="IPR010719">
    <property type="entry name" value="MnmM_MeTrfase"/>
</dbReference>
<accession>A0A6I1MLS9</accession>
<dbReference type="Pfam" id="PF06962">
    <property type="entry name" value="rRNA_methylase"/>
    <property type="match status" value="1"/>
</dbReference>
<evidence type="ECO:0000313" key="1">
    <source>
        <dbReference type="EMBL" id="MPQ44446.1"/>
    </source>
</evidence>
<keyword evidence="2" id="KW-1185">Reference proteome</keyword>
<keyword evidence="1" id="KW-0808">Transferase</keyword>
<proteinExistence type="predicted"/>
<dbReference type="AlphaFoldDB" id="A0A6I1MLS9"/>
<dbReference type="OrthoDB" id="9792989at2"/>
<keyword evidence="1" id="KW-0489">Methyltransferase</keyword>
<dbReference type="GO" id="GO:0008168">
    <property type="term" value="F:methyltransferase activity"/>
    <property type="evidence" value="ECO:0007669"/>
    <property type="project" value="UniProtKB-KW"/>
</dbReference>
<dbReference type="PANTHER" id="PTHR35276:SF1">
    <property type="entry name" value="TRNA (MNM(5)S(2)U34)-METHYLTRANSFERASE, CHLOROPLASTIC"/>
    <property type="match status" value="1"/>
</dbReference>
<dbReference type="PANTHER" id="PTHR35276">
    <property type="entry name" value="S-ADENOSYL-L-METHIONINE-DEPENDENT METHYLTRANSFERASES SUPERFAMILY PROTEIN"/>
    <property type="match status" value="1"/>
</dbReference>
<dbReference type="Proteomes" id="UP000430345">
    <property type="component" value="Unassembled WGS sequence"/>
</dbReference>
<dbReference type="InterPro" id="IPR029063">
    <property type="entry name" value="SAM-dependent_MTases_sf"/>
</dbReference>
<dbReference type="GO" id="GO:0032259">
    <property type="term" value="P:methylation"/>
    <property type="evidence" value="ECO:0007669"/>
    <property type="project" value="UniProtKB-KW"/>
</dbReference>